<dbReference type="PANTHER" id="PTHR42776">
    <property type="entry name" value="SERINE PEPTIDASE S9 FAMILY MEMBER"/>
    <property type="match status" value="1"/>
</dbReference>
<dbReference type="PANTHER" id="PTHR42776:SF27">
    <property type="entry name" value="DIPEPTIDYL PEPTIDASE FAMILY MEMBER 6"/>
    <property type="match status" value="1"/>
</dbReference>
<name>A0A1M4ULV9_9FIRM</name>
<evidence type="ECO:0000256" key="1">
    <source>
        <dbReference type="ARBA" id="ARBA00022801"/>
    </source>
</evidence>
<evidence type="ECO:0000259" key="2">
    <source>
        <dbReference type="Pfam" id="PF00326"/>
    </source>
</evidence>
<dbReference type="STRING" id="1123404.SAMN02745784_01159"/>
<dbReference type="EMBL" id="FQTY01000003">
    <property type="protein sequence ID" value="SHE57645.1"/>
    <property type="molecule type" value="Genomic_DNA"/>
</dbReference>
<keyword evidence="1" id="KW-0378">Hydrolase</keyword>
<evidence type="ECO:0000313" key="4">
    <source>
        <dbReference type="Proteomes" id="UP000184114"/>
    </source>
</evidence>
<protein>
    <recommendedName>
        <fullName evidence="2">Peptidase S9 prolyl oligopeptidase catalytic domain-containing protein</fullName>
    </recommendedName>
</protein>
<sequence>MKDYLYSNYIVEEKIYIENIPAILFRPKDVEGTIPTIIFYHGWGSSKESQRIRGLIFSTVGFQVLIPDGIYHGERGSIDYVTASGKYFWETILKNLEESNLLIEEIIKKYEGDPDNIFLTGHSMGGFTAAGIFTHNPMMKSLVVLNGSCAWKNSNEIFKKYLGIKMTEDLKEIEEKIVKLDPYNNLELFKNRPVLILHGDSDSVVSIDSQRLFVQKLQPLYKNKENIKLVEYPNLNHYVTTNMMKESISWLCELKKI</sequence>
<dbReference type="GO" id="GO:0006508">
    <property type="term" value="P:proteolysis"/>
    <property type="evidence" value="ECO:0007669"/>
    <property type="project" value="InterPro"/>
</dbReference>
<dbReference type="InterPro" id="IPR001375">
    <property type="entry name" value="Peptidase_S9_cat"/>
</dbReference>
<dbReference type="InterPro" id="IPR029058">
    <property type="entry name" value="AB_hydrolase_fold"/>
</dbReference>
<feature type="domain" description="Peptidase S9 prolyl oligopeptidase catalytic" evidence="2">
    <location>
        <begin position="103"/>
        <end position="242"/>
    </location>
</feature>
<accession>A0A1M4ULV9</accession>
<dbReference type="Gene3D" id="3.40.50.1820">
    <property type="entry name" value="alpha/beta hydrolase"/>
    <property type="match status" value="1"/>
</dbReference>
<dbReference type="Proteomes" id="UP000184114">
    <property type="component" value="Unassembled WGS sequence"/>
</dbReference>
<dbReference type="RefSeq" id="WP_072974169.1">
    <property type="nucleotide sequence ID" value="NZ_FQTY01000003.1"/>
</dbReference>
<dbReference type="Pfam" id="PF00326">
    <property type="entry name" value="Peptidase_S9"/>
    <property type="match status" value="1"/>
</dbReference>
<keyword evidence="4" id="KW-1185">Reference proteome</keyword>
<proteinExistence type="predicted"/>
<evidence type="ECO:0000313" key="3">
    <source>
        <dbReference type="EMBL" id="SHE57645.1"/>
    </source>
</evidence>
<dbReference type="AlphaFoldDB" id="A0A1M4ULV9"/>
<gene>
    <name evidence="3" type="ORF">SAMN02745784_01159</name>
</gene>
<reference evidence="4" key="1">
    <citation type="submission" date="2016-11" db="EMBL/GenBank/DDBJ databases">
        <authorList>
            <person name="Varghese N."/>
            <person name="Submissions S."/>
        </authorList>
    </citation>
    <scope>NUCLEOTIDE SEQUENCE [LARGE SCALE GENOMIC DNA]</scope>
    <source>
        <strain evidence="4">DSM 18095</strain>
    </source>
</reference>
<organism evidence="3 4">
    <name type="scientific">Tissierella praeacuta DSM 18095</name>
    <dbReference type="NCBI Taxonomy" id="1123404"/>
    <lineage>
        <taxon>Bacteria</taxon>
        <taxon>Bacillati</taxon>
        <taxon>Bacillota</taxon>
        <taxon>Tissierellia</taxon>
        <taxon>Tissierellales</taxon>
        <taxon>Tissierellaceae</taxon>
        <taxon>Tissierella</taxon>
    </lineage>
</organism>
<dbReference type="GeneID" id="90996025"/>
<dbReference type="GO" id="GO:0004252">
    <property type="term" value="F:serine-type endopeptidase activity"/>
    <property type="evidence" value="ECO:0007669"/>
    <property type="project" value="TreeGrafter"/>
</dbReference>
<dbReference type="SUPFAM" id="SSF53474">
    <property type="entry name" value="alpha/beta-Hydrolases"/>
    <property type="match status" value="1"/>
</dbReference>